<feature type="domain" description="PLD phosphodiesterase" evidence="7">
    <location>
        <begin position="175"/>
        <end position="202"/>
    </location>
</feature>
<dbReference type="InterPro" id="IPR016555">
    <property type="entry name" value="PLipase_D_euk"/>
</dbReference>
<dbReference type="EC" id="3.1.4.4" evidence="5"/>
<keyword evidence="9" id="KW-1185">Reference proteome</keyword>
<evidence type="ECO:0000256" key="2">
    <source>
        <dbReference type="ARBA" id="ARBA00022801"/>
    </source>
</evidence>
<dbReference type="Proteomes" id="UP000077266">
    <property type="component" value="Unassembled WGS sequence"/>
</dbReference>
<evidence type="ECO:0000259" key="7">
    <source>
        <dbReference type="PROSITE" id="PS50035"/>
    </source>
</evidence>
<dbReference type="PIRSF" id="PIRSF009376">
    <property type="entry name" value="Phospholipase_D_euk"/>
    <property type="match status" value="1"/>
</dbReference>
<dbReference type="PANTHER" id="PTHR18896:SF186">
    <property type="entry name" value="PHOSPHOLIPASE D"/>
    <property type="match status" value="1"/>
</dbReference>
<dbReference type="EMBL" id="KV425893">
    <property type="protein sequence ID" value="KZW01475.1"/>
    <property type="molecule type" value="Genomic_DNA"/>
</dbReference>
<sequence length="873" mass="99502">MSSFFKGLASKVEEGVTRSVDQVQGIINPNHRHDEAHEKEQDEIRAAINRSHRFESFAAERDLNAVKWHIDGHDFFWALSELLDSAKECIFILDWWLSPELYLRRPPAYYPEWRIDKILERKAKEGVKVYVIVYKEVTQTMTMSSHHTKNALEDLHPNIAVMRHPDHVGAVDTVQFWSHHEKLVVVDNHRATVGGLDICFGRWDTHNHPMADAHPTEFKRTLFAGQDYNNSRVKDFQQVDNFASNQLSILETGRMPWHDVSCTLIGTVVLDLVQHFTERWNEVKKRKYKNDKRYDWLALPHDVEAAPNEAVAQHPHREQWHKMGTQFKQRFHIPHQEERQFDGERYFKSPHGTCRVQVCRSVSDWSHGVLPEKSIQSAYIQLIREASHSIYIENQFFISNTGSQDPVTNLIAKAIVERIISAHNSGQKFKITVIIPEVPGFTGDIKETTAIQTIMLAQYRTINRGGHSIFEELRKVGIEPLDYIRFFHLRSYDRINAPYPTFIKKMEENSGVSFHQAQVALARQWIGDVSSGQWHQETIKIASGTTGTTSRGDGGQQSGGSVGFGGPGGFSIAGKLGLGADKKPKKLPKSNDDTDNTEAVPVPASEEESERIVAQFERGADTIRGDDQVSDSVAQHVLGDSTSLLDEKWLGTEDEEKNAFFSEQLYIHTKLMIVDDKRVIIGSANLNDRSQKGNGDSEIAIVVEDTDLIESKMDGKPYMAGRFAATLRRKLWREHLGLIEPQVCESDRDPVTSFMHPAPVPNADESRLDRWVEDPLSAETINLWNQTAKKNTEIFCDVFKPVPTDRVRTWDDYTKYLPKDTSIGHIAKDVSLEEAKRRLAEVRGHLVEMPLGFLEDEKNLTWNPLDPTLPIYI</sequence>
<accession>A0A165P0J9</accession>
<evidence type="ECO:0000256" key="1">
    <source>
        <dbReference type="ARBA" id="ARBA00022737"/>
    </source>
</evidence>
<dbReference type="GO" id="GO:0009395">
    <property type="term" value="P:phospholipid catabolic process"/>
    <property type="evidence" value="ECO:0007669"/>
    <property type="project" value="TreeGrafter"/>
</dbReference>
<organism evidence="8 9">
    <name type="scientific">Exidia glandulosa HHB12029</name>
    <dbReference type="NCBI Taxonomy" id="1314781"/>
    <lineage>
        <taxon>Eukaryota</taxon>
        <taxon>Fungi</taxon>
        <taxon>Dikarya</taxon>
        <taxon>Basidiomycota</taxon>
        <taxon>Agaricomycotina</taxon>
        <taxon>Agaricomycetes</taxon>
        <taxon>Auriculariales</taxon>
        <taxon>Exidiaceae</taxon>
        <taxon>Exidia</taxon>
    </lineage>
</organism>
<dbReference type="CDD" id="cd09141">
    <property type="entry name" value="PLDc_vPLD1_2_yPLD_like_2"/>
    <property type="match status" value="1"/>
</dbReference>
<name>A0A165P0J9_EXIGL</name>
<evidence type="ECO:0000256" key="6">
    <source>
        <dbReference type="SAM" id="MobiDB-lite"/>
    </source>
</evidence>
<dbReference type="STRING" id="1314781.A0A165P0J9"/>
<dbReference type="InterPro" id="IPR015679">
    <property type="entry name" value="PLipase_D_fam"/>
</dbReference>
<evidence type="ECO:0000256" key="3">
    <source>
        <dbReference type="ARBA" id="ARBA00022963"/>
    </source>
</evidence>
<keyword evidence="1" id="KW-0677">Repeat</keyword>
<dbReference type="GO" id="GO:0006654">
    <property type="term" value="P:phosphatidic acid biosynthetic process"/>
    <property type="evidence" value="ECO:0007669"/>
    <property type="project" value="InterPro"/>
</dbReference>
<dbReference type="SUPFAM" id="SSF56024">
    <property type="entry name" value="Phospholipase D/nuclease"/>
    <property type="match status" value="2"/>
</dbReference>
<gene>
    <name evidence="8" type="ORF">EXIGLDRAFT_638219</name>
</gene>
<keyword evidence="2 5" id="KW-0378">Hydrolase</keyword>
<evidence type="ECO:0000256" key="4">
    <source>
        <dbReference type="ARBA" id="ARBA00023098"/>
    </source>
</evidence>
<dbReference type="InterPro" id="IPR001736">
    <property type="entry name" value="PLipase_D/transphosphatidylase"/>
</dbReference>
<evidence type="ECO:0000313" key="9">
    <source>
        <dbReference type="Proteomes" id="UP000077266"/>
    </source>
</evidence>
<dbReference type="GO" id="GO:0035556">
    <property type="term" value="P:intracellular signal transduction"/>
    <property type="evidence" value="ECO:0007669"/>
    <property type="project" value="InterPro"/>
</dbReference>
<feature type="region of interest" description="Disordered" evidence="6">
    <location>
        <begin position="544"/>
        <end position="564"/>
    </location>
</feature>
<feature type="compositionally biased region" description="Gly residues" evidence="6">
    <location>
        <begin position="552"/>
        <end position="564"/>
    </location>
</feature>
<dbReference type="CDD" id="cd09138">
    <property type="entry name" value="PLDc_vPLD1_2_yPLD_like_1"/>
    <property type="match status" value="1"/>
</dbReference>
<dbReference type="OrthoDB" id="14911at2759"/>
<dbReference type="GO" id="GO:0004630">
    <property type="term" value="F:phospholipase D activity"/>
    <property type="evidence" value="ECO:0007669"/>
    <property type="project" value="UniProtKB-UniRule"/>
</dbReference>
<keyword evidence="3 5" id="KW-0442">Lipid degradation</keyword>
<dbReference type="Pfam" id="PF00614">
    <property type="entry name" value="PLDc"/>
    <property type="match status" value="2"/>
</dbReference>
<proteinExistence type="inferred from homology"/>
<keyword evidence="4" id="KW-0443">Lipid metabolism</keyword>
<evidence type="ECO:0000256" key="5">
    <source>
        <dbReference type="PIRNR" id="PIRNR009376"/>
    </source>
</evidence>
<feature type="domain" description="PLD phosphodiesterase" evidence="7">
    <location>
        <begin position="663"/>
        <end position="690"/>
    </location>
</feature>
<reference evidence="8 9" key="1">
    <citation type="journal article" date="2016" name="Mol. Biol. Evol.">
        <title>Comparative Genomics of Early-Diverging Mushroom-Forming Fungi Provides Insights into the Origins of Lignocellulose Decay Capabilities.</title>
        <authorList>
            <person name="Nagy L.G."/>
            <person name="Riley R."/>
            <person name="Tritt A."/>
            <person name="Adam C."/>
            <person name="Daum C."/>
            <person name="Floudas D."/>
            <person name="Sun H."/>
            <person name="Yadav J.S."/>
            <person name="Pangilinan J."/>
            <person name="Larsson K.H."/>
            <person name="Matsuura K."/>
            <person name="Barry K."/>
            <person name="Labutti K."/>
            <person name="Kuo R."/>
            <person name="Ohm R.A."/>
            <person name="Bhattacharya S.S."/>
            <person name="Shirouzu T."/>
            <person name="Yoshinaga Y."/>
            <person name="Martin F.M."/>
            <person name="Grigoriev I.V."/>
            <person name="Hibbett D.S."/>
        </authorList>
    </citation>
    <scope>NUCLEOTIDE SEQUENCE [LARGE SCALE GENOMIC DNA]</scope>
    <source>
        <strain evidence="8 9">HHB12029</strain>
    </source>
</reference>
<dbReference type="PANTHER" id="PTHR18896">
    <property type="entry name" value="PHOSPHOLIPASE D"/>
    <property type="match status" value="1"/>
</dbReference>
<dbReference type="AlphaFoldDB" id="A0A165P0J9"/>
<dbReference type="PROSITE" id="PS50035">
    <property type="entry name" value="PLD"/>
    <property type="match status" value="2"/>
</dbReference>
<evidence type="ECO:0000313" key="8">
    <source>
        <dbReference type="EMBL" id="KZW01475.1"/>
    </source>
</evidence>
<protein>
    <recommendedName>
        <fullName evidence="5">Phospholipase</fullName>
        <ecNumber evidence="5">3.1.4.4</ecNumber>
    </recommendedName>
</protein>
<feature type="region of interest" description="Disordered" evidence="6">
    <location>
        <begin position="581"/>
        <end position="610"/>
    </location>
</feature>
<dbReference type="Gene3D" id="3.30.870.10">
    <property type="entry name" value="Endonuclease Chain A"/>
    <property type="match status" value="3"/>
</dbReference>
<comment type="catalytic activity">
    <reaction evidence="5">
        <text>a 1,2-diacyl-sn-glycero-3-phosphocholine + H2O = a 1,2-diacyl-sn-glycero-3-phosphate + choline + H(+)</text>
        <dbReference type="Rhea" id="RHEA:14445"/>
        <dbReference type="ChEBI" id="CHEBI:15354"/>
        <dbReference type="ChEBI" id="CHEBI:15377"/>
        <dbReference type="ChEBI" id="CHEBI:15378"/>
        <dbReference type="ChEBI" id="CHEBI:57643"/>
        <dbReference type="ChEBI" id="CHEBI:58608"/>
        <dbReference type="EC" id="3.1.4.4"/>
    </reaction>
</comment>
<dbReference type="SMART" id="SM00155">
    <property type="entry name" value="PLDc"/>
    <property type="match status" value="2"/>
</dbReference>
<dbReference type="InParanoid" id="A0A165P0J9"/>
<comment type="similarity">
    <text evidence="5">Belongs to the phospholipase D family.</text>
</comment>